<name>Q3A1T9_SYNC1</name>
<reference evidence="3" key="1">
    <citation type="submission" date="2005-10" db="EMBL/GenBank/DDBJ databases">
        <title>Complete sequence of Pelobacter carbinolicus DSM 2380.</title>
        <authorList>
            <person name="Copeland A."/>
            <person name="Lucas S."/>
            <person name="Lapidus A."/>
            <person name="Barry K."/>
            <person name="Detter J.C."/>
            <person name="Glavina T."/>
            <person name="Hammon N."/>
            <person name="Israni S."/>
            <person name="Pitluck S."/>
            <person name="Chertkov O."/>
            <person name="Schmutz J."/>
            <person name="Larimer F."/>
            <person name="Land M."/>
            <person name="Kyrpides N."/>
            <person name="Ivanova N."/>
            <person name="Richardson P."/>
        </authorList>
    </citation>
    <scope>NUCLEOTIDE SEQUENCE [LARGE SCALE GENOMIC DNA]</scope>
    <source>
        <strain evidence="3">DSM 2380 / NBRC 103641 / GraBd1</strain>
    </source>
</reference>
<reference evidence="2 3" key="2">
    <citation type="journal article" date="2012" name="BMC Genomics">
        <title>The genome of Pelobacter carbinolicus reveals surprising metabolic capabilities and physiological features.</title>
        <authorList>
            <person name="Aklujkar M."/>
            <person name="Haveman S.A."/>
            <person name="Didonato R.Jr."/>
            <person name="Chertkov O."/>
            <person name="Han C.S."/>
            <person name="Land M.L."/>
            <person name="Brown P."/>
            <person name="Lovley D.R."/>
        </authorList>
    </citation>
    <scope>NUCLEOTIDE SEQUENCE [LARGE SCALE GENOMIC DNA]</scope>
    <source>
        <strain evidence="3">DSM 2380 / NBRC 103641 / GraBd1</strain>
    </source>
</reference>
<feature type="region of interest" description="Disordered" evidence="1">
    <location>
        <begin position="1"/>
        <end position="29"/>
    </location>
</feature>
<dbReference type="HOGENOM" id="CLU_1642128_0_0_7"/>
<dbReference type="AlphaFoldDB" id="Q3A1T9"/>
<feature type="compositionally biased region" description="Basic and acidic residues" evidence="1">
    <location>
        <begin position="8"/>
        <end position="20"/>
    </location>
</feature>
<dbReference type="EMBL" id="CP000142">
    <property type="protein sequence ID" value="ABA89668.1"/>
    <property type="molecule type" value="Genomic_DNA"/>
</dbReference>
<proteinExistence type="predicted"/>
<sequence>MSAKLAPTRKDALLETHAGGDDGFMQGGRMNRNKHRSLWPKTLAWVERADGGNVLPVVWFGCLHGSPTRLLIGLRSEATYPDAGAPVSQFSLCWVPNGGEEASVAQRNMLRLHCLHGQLSDEYGTVTLCGQLSGLTVGDRTLSLSQVDVMRLLAPTGKADA</sequence>
<evidence type="ECO:0000313" key="2">
    <source>
        <dbReference type="EMBL" id="ABA89668.1"/>
    </source>
</evidence>
<dbReference type="STRING" id="338963.Pcar_2429"/>
<organism evidence="2 3">
    <name type="scientific">Syntrophotalea carbinolica (strain DSM 2380 / NBRC 103641 / GraBd1)</name>
    <name type="common">Pelobacter carbinolicus</name>
    <dbReference type="NCBI Taxonomy" id="338963"/>
    <lineage>
        <taxon>Bacteria</taxon>
        <taxon>Pseudomonadati</taxon>
        <taxon>Thermodesulfobacteriota</taxon>
        <taxon>Desulfuromonadia</taxon>
        <taxon>Desulfuromonadales</taxon>
        <taxon>Syntrophotaleaceae</taxon>
        <taxon>Syntrophotalea</taxon>
    </lineage>
</organism>
<accession>Q3A1T9</accession>
<protein>
    <submittedName>
        <fullName evidence="2">Uncharacterized protein</fullName>
    </submittedName>
</protein>
<evidence type="ECO:0000313" key="3">
    <source>
        <dbReference type="Proteomes" id="UP000002534"/>
    </source>
</evidence>
<dbReference type="Proteomes" id="UP000002534">
    <property type="component" value="Chromosome"/>
</dbReference>
<keyword evidence="3" id="KW-1185">Reference proteome</keyword>
<evidence type="ECO:0000256" key="1">
    <source>
        <dbReference type="SAM" id="MobiDB-lite"/>
    </source>
</evidence>
<gene>
    <name evidence="2" type="ordered locus">Pcar_2429</name>
</gene>
<dbReference type="KEGG" id="pca:Pcar_2429"/>